<feature type="transmembrane region" description="Helical" evidence="1">
    <location>
        <begin position="127"/>
        <end position="148"/>
    </location>
</feature>
<accession>A0A0B2VWZ7</accession>
<dbReference type="AlphaFoldDB" id="A0A0B2VWZ7"/>
<evidence type="ECO:0000313" key="2">
    <source>
        <dbReference type="EMBL" id="KHN85490.1"/>
    </source>
</evidence>
<name>A0A0B2VWZ7_TOXCA</name>
<proteinExistence type="predicted"/>
<keyword evidence="1" id="KW-1133">Transmembrane helix</keyword>
<sequence>MRTINKTAWYILRQNASVCIPKNAYVSKNENRQGGEEVQDDRVESPNHQLVRQSRVHAVPQHTITKELKDRLRYERLQQRIESDSTVRATGLRRHFLGLMQFFTSSAEISTCMSGSAVRKMKRRMRVVLLAWLSLLFYIVLLATHHTIAHRVEMNKRRKVFHEFDARKQ</sequence>
<organism evidence="2 3">
    <name type="scientific">Toxocara canis</name>
    <name type="common">Canine roundworm</name>
    <dbReference type="NCBI Taxonomy" id="6265"/>
    <lineage>
        <taxon>Eukaryota</taxon>
        <taxon>Metazoa</taxon>
        <taxon>Ecdysozoa</taxon>
        <taxon>Nematoda</taxon>
        <taxon>Chromadorea</taxon>
        <taxon>Rhabditida</taxon>
        <taxon>Spirurina</taxon>
        <taxon>Ascaridomorpha</taxon>
        <taxon>Ascaridoidea</taxon>
        <taxon>Toxocaridae</taxon>
        <taxon>Toxocara</taxon>
    </lineage>
</organism>
<keyword evidence="3" id="KW-1185">Reference proteome</keyword>
<protein>
    <recommendedName>
        <fullName evidence="4">Transmembrane protein</fullName>
    </recommendedName>
</protein>
<dbReference type="EMBL" id="JPKZ01000761">
    <property type="protein sequence ID" value="KHN85490.1"/>
    <property type="molecule type" value="Genomic_DNA"/>
</dbReference>
<reference evidence="2 3" key="1">
    <citation type="submission" date="2014-11" db="EMBL/GenBank/DDBJ databases">
        <title>Genetic blueprint of the zoonotic pathogen Toxocara canis.</title>
        <authorList>
            <person name="Zhu X.-Q."/>
            <person name="Korhonen P.K."/>
            <person name="Cai H."/>
            <person name="Young N.D."/>
            <person name="Nejsum P."/>
            <person name="von Samson-Himmelstjerna G."/>
            <person name="Boag P.R."/>
            <person name="Tan P."/>
            <person name="Li Q."/>
            <person name="Min J."/>
            <person name="Yang Y."/>
            <person name="Wang X."/>
            <person name="Fang X."/>
            <person name="Hall R.S."/>
            <person name="Hofmann A."/>
            <person name="Sternberg P.W."/>
            <person name="Jex A.R."/>
            <person name="Gasser R.B."/>
        </authorList>
    </citation>
    <scope>NUCLEOTIDE SEQUENCE [LARGE SCALE GENOMIC DNA]</scope>
    <source>
        <strain evidence="2">PN_DK_2014</strain>
    </source>
</reference>
<keyword evidence="1" id="KW-0472">Membrane</keyword>
<dbReference type="Proteomes" id="UP000031036">
    <property type="component" value="Unassembled WGS sequence"/>
</dbReference>
<evidence type="ECO:0000313" key="3">
    <source>
        <dbReference type="Proteomes" id="UP000031036"/>
    </source>
</evidence>
<keyword evidence="1" id="KW-0812">Transmembrane</keyword>
<gene>
    <name evidence="2" type="ORF">Tcan_13277</name>
</gene>
<comment type="caution">
    <text evidence="2">The sequence shown here is derived from an EMBL/GenBank/DDBJ whole genome shotgun (WGS) entry which is preliminary data.</text>
</comment>
<evidence type="ECO:0008006" key="4">
    <source>
        <dbReference type="Google" id="ProtNLM"/>
    </source>
</evidence>
<evidence type="ECO:0000256" key="1">
    <source>
        <dbReference type="SAM" id="Phobius"/>
    </source>
</evidence>